<keyword evidence="3" id="KW-1185">Reference proteome</keyword>
<evidence type="ECO:0000313" key="3">
    <source>
        <dbReference type="Proteomes" id="UP001176961"/>
    </source>
</evidence>
<reference evidence="2" key="1">
    <citation type="submission" date="2023-07" db="EMBL/GenBank/DDBJ databases">
        <authorList>
            <consortium name="CYATHOMIX"/>
        </authorList>
    </citation>
    <scope>NUCLEOTIDE SEQUENCE</scope>
    <source>
        <strain evidence="2">N/A</strain>
    </source>
</reference>
<dbReference type="EMBL" id="CATQJL010000326">
    <property type="protein sequence ID" value="CAJ0610341.1"/>
    <property type="molecule type" value="Genomic_DNA"/>
</dbReference>
<keyword evidence="1" id="KW-1133">Transmembrane helix</keyword>
<sequence>MQIGTLASYLNHYNNMPRPCIAVFLLLAFAYSLAIKHTDRKLLTCMKCLGNDTACRNTCTGYYCYKFEMKGQAQHPIKRGCLNDTDALSRVNECTLRENSIGGLVVVENVCICTSDMCNSSTKGFYSSLMYMFLAILLPTYA</sequence>
<comment type="caution">
    <text evidence="2">The sequence shown here is derived from an EMBL/GenBank/DDBJ whole genome shotgun (WGS) entry which is preliminary data.</text>
</comment>
<dbReference type="Proteomes" id="UP001176961">
    <property type="component" value="Unassembled WGS sequence"/>
</dbReference>
<organism evidence="2 3">
    <name type="scientific">Cylicocyclus nassatus</name>
    <name type="common">Nematode worm</name>
    <dbReference type="NCBI Taxonomy" id="53992"/>
    <lineage>
        <taxon>Eukaryota</taxon>
        <taxon>Metazoa</taxon>
        <taxon>Ecdysozoa</taxon>
        <taxon>Nematoda</taxon>
        <taxon>Chromadorea</taxon>
        <taxon>Rhabditida</taxon>
        <taxon>Rhabditina</taxon>
        <taxon>Rhabditomorpha</taxon>
        <taxon>Strongyloidea</taxon>
        <taxon>Strongylidae</taxon>
        <taxon>Cylicocyclus</taxon>
    </lineage>
</organism>
<feature type="transmembrane region" description="Helical" evidence="1">
    <location>
        <begin position="124"/>
        <end position="141"/>
    </location>
</feature>
<evidence type="ECO:0000256" key="1">
    <source>
        <dbReference type="SAM" id="Phobius"/>
    </source>
</evidence>
<keyword evidence="1" id="KW-0472">Membrane</keyword>
<accession>A0AA36MF62</accession>
<keyword evidence="1" id="KW-0812">Transmembrane</keyword>
<evidence type="ECO:0000313" key="2">
    <source>
        <dbReference type="EMBL" id="CAJ0610341.1"/>
    </source>
</evidence>
<gene>
    <name evidence="2" type="ORF">CYNAS_LOCUS22324</name>
</gene>
<protein>
    <submittedName>
        <fullName evidence="2">Uncharacterized protein</fullName>
    </submittedName>
</protein>
<proteinExistence type="predicted"/>
<dbReference type="AlphaFoldDB" id="A0AA36MF62"/>
<name>A0AA36MF62_CYLNA</name>